<name>A0A7M7TAN8_NASVI</name>
<dbReference type="PANTHER" id="PTHR46513">
    <property type="entry name" value="VITELLOGENIN RECEPTOR-LIKE PROTEIN-RELATED-RELATED"/>
    <property type="match status" value="1"/>
</dbReference>
<dbReference type="GeneID" id="116417618"/>
<dbReference type="RefSeq" id="XP_031787417.1">
    <property type="nucleotide sequence ID" value="XM_031931557.2"/>
</dbReference>
<evidence type="ECO:0000313" key="3">
    <source>
        <dbReference type="EnsemblMetazoa" id="XP_031787417"/>
    </source>
</evidence>
<dbReference type="GO" id="GO:0017147">
    <property type="term" value="F:Wnt-protein binding"/>
    <property type="evidence" value="ECO:0007669"/>
    <property type="project" value="TreeGrafter"/>
</dbReference>
<evidence type="ECO:0008006" key="5">
    <source>
        <dbReference type="Google" id="ProtNLM"/>
    </source>
</evidence>
<keyword evidence="1" id="KW-0245">EGF-like domain</keyword>
<dbReference type="SMR" id="A0A7M7TAN8"/>
<dbReference type="InterPro" id="IPR000033">
    <property type="entry name" value="LDLR_classB_rpt"/>
</dbReference>
<dbReference type="RefSeq" id="XP_031787418.1">
    <property type="nucleotide sequence ID" value="XM_031931558.2"/>
</dbReference>
<dbReference type="SMART" id="SM00135">
    <property type="entry name" value="LY"/>
    <property type="match status" value="4"/>
</dbReference>
<accession>A0A7M7TAN8</accession>
<sequence>MFEKSMIDDVVQKGDPLATYIPIHDEYDEVTDGKRNCKTSRLTNMPFYEDLKPANLTLVREEENWNPRSIAIDYIGNKLYVVVANEMTVNIYDLNGHNKAIVFRNESVIPIEVVLDVPQGLMFVLGYNNKIGAMQIYRANMDGTSVQLILENIDELEEIQIRERIGFAISTLKKRIYFPNFKDSILESSDYEGQKRVTIGKVKHPSSVTAYNDTVYWSEGSSVIKGFACFKPDGCSIWTCQIDDTGSCIDNSTKLFEKGANQQASHSIKAVVTNPRIGSNPCEVDNGGCEHHCLLRHSSIEGSLGSSCVCKEGYRLSEDLKNCTKTKIANIYDSFYLPKRMKLTELSNLSSTDVFPISRNLLYRLKFERSDRVLIKSPFTYLEIEENGKSILENEIAQRDSATSDVKQDSQLYTFGLNVETHQCKKNVGDVVVTRSPNGFARVLSYDWVTKNLYYVKLPSSSGEQSELAALRLELPKGICLDQQKPIFHYRSKRAVNLAKIPEPVSLVVHPYRGYVIASLRNGSLIRLNTDGSDKIILPNVSDSVLLATDMNDDKIYWMSSDQYLNFANLDGSSSKRLFKSPVKEIKAMEIYDSWIYITDEKKLWRFDKLTGKASGIIEDFQDIQQLYRESLGLKVPSKYAHYVSEDHPCAVGNGHCESLCFEVQVERGSGDLRKVCA</sequence>
<dbReference type="Gene3D" id="2.120.10.30">
    <property type="entry name" value="TolB, C-terminal domain"/>
    <property type="match status" value="2"/>
</dbReference>
<dbReference type="GO" id="GO:0060070">
    <property type="term" value="P:canonical Wnt signaling pathway"/>
    <property type="evidence" value="ECO:0007669"/>
    <property type="project" value="TreeGrafter"/>
</dbReference>
<protein>
    <recommendedName>
        <fullName evidence="5">Vitellogenin receptor</fullName>
    </recommendedName>
</protein>
<dbReference type="InterPro" id="IPR050778">
    <property type="entry name" value="Cueball_EGF_LRP_Nidogen"/>
</dbReference>
<dbReference type="SUPFAM" id="SSF57196">
    <property type="entry name" value="EGF/Laminin"/>
    <property type="match status" value="1"/>
</dbReference>
<dbReference type="Proteomes" id="UP000002358">
    <property type="component" value="Chromosome 5"/>
</dbReference>
<evidence type="ECO:0000256" key="2">
    <source>
        <dbReference type="ARBA" id="ARBA00022737"/>
    </source>
</evidence>
<proteinExistence type="predicted"/>
<dbReference type="PANTHER" id="PTHR46513:SF13">
    <property type="entry name" value="EGF-LIKE DOMAIN-CONTAINING PROTEIN"/>
    <property type="match status" value="1"/>
</dbReference>
<dbReference type="EnsemblMetazoa" id="XM_031931558">
    <property type="protein sequence ID" value="XP_031787418"/>
    <property type="gene ID" value="LOC116417618"/>
</dbReference>
<dbReference type="AlphaFoldDB" id="A0A7M7TAN8"/>
<evidence type="ECO:0000256" key="1">
    <source>
        <dbReference type="ARBA" id="ARBA00022536"/>
    </source>
</evidence>
<reference evidence="3" key="1">
    <citation type="submission" date="2021-01" db="UniProtKB">
        <authorList>
            <consortium name="EnsemblMetazoa"/>
        </authorList>
    </citation>
    <scope>IDENTIFICATION</scope>
</reference>
<evidence type="ECO:0000313" key="4">
    <source>
        <dbReference type="Proteomes" id="UP000002358"/>
    </source>
</evidence>
<dbReference type="InParanoid" id="A0A7M7TAN8"/>
<dbReference type="OrthoDB" id="5957042at2759"/>
<dbReference type="SUPFAM" id="SSF63825">
    <property type="entry name" value="YWTD domain"/>
    <property type="match status" value="2"/>
</dbReference>
<dbReference type="Pfam" id="PF14670">
    <property type="entry name" value="FXa_inhibition"/>
    <property type="match status" value="1"/>
</dbReference>
<keyword evidence="2" id="KW-0677">Repeat</keyword>
<dbReference type="GO" id="GO:0005886">
    <property type="term" value="C:plasma membrane"/>
    <property type="evidence" value="ECO:0007669"/>
    <property type="project" value="TreeGrafter"/>
</dbReference>
<keyword evidence="4" id="KW-1185">Reference proteome</keyword>
<dbReference type="InterPro" id="IPR011042">
    <property type="entry name" value="6-blade_b-propeller_TolB-like"/>
</dbReference>
<dbReference type="KEGG" id="nvi:116417618"/>
<dbReference type="GO" id="GO:0042813">
    <property type="term" value="F:Wnt receptor activity"/>
    <property type="evidence" value="ECO:0007669"/>
    <property type="project" value="TreeGrafter"/>
</dbReference>
<organism evidence="3 4">
    <name type="scientific">Nasonia vitripennis</name>
    <name type="common">Parasitic wasp</name>
    <dbReference type="NCBI Taxonomy" id="7425"/>
    <lineage>
        <taxon>Eukaryota</taxon>
        <taxon>Metazoa</taxon>
        <taxon>Ecdysozoa</taxon>
        <taxon>Arthropoda</taxon>
        <taxon>Hexapoda</taxon>
        <taxon>Insecta</taxon>
        <taxon>Pterygota</taxon>
        <taxon>Neoptera</taxon>
        <taxon>Endopterygota</taxon>
        <taxon>Hymenoptera</taxon>
        <taxon>Apocrita</taxon>
        <taxon>Proctotrupomorpha</taxon>
        <taxon>Chalcidoidea</taxon>
        <taxon>Pteromalidae</taxon>
        <taxon>Pteromalinae</taxon>
        <taxon>Nasonia</taxon>
    </lineage>
</organism>
<dbReference type="EnsemblMetazoa" id="XM_031931557">
    <property type="protein sequence ID" value="XP_031787417"/>
    <property type="gene ID" value="LOC116417618"/>
</dbReference>